<keyword evidence="2" id="KW-0472">Membrane</keyword>
<feature type="compositionally biased region" description="Polar residues" evidence="1">
    <location>
        <begin position="68"/>
        <end position="78"/>
    </location>
</feature>
<feature type="region of interest" description="Disordered" evidence="1">
    <location>
        <begin position="43"/>
        <end position="78"/>
    </location>
</feature>
<protein>
    <submittedName>
        <fullName evidence="3">Uncharacterized protein</fullName>
    </submittedName>
</protein>
<evidence type="ECO:0000313" key="3">
    <source>
        <dbReference type="EMBL" id="TQM65868.1"/>
    </source>
</evidence>
<keyword evidence="2" id="KW-1133">Transmembrane helix</keyword>
<keyword evidence="2" id="KW-0812">Transmembrane</keyword>
<organism evidence="3 4">
    <name type="scientific">Klugiella xanthotipulae</name>
    <dbReference type="NCBI Taxonomy" id="244735"/>
    <lineage>
        <taxon>Bacteria</taxon>
        <taxon>Bacillati</taxon>
        <taxon>Actinomycetota</taxon>
        <taxon>Actinomycetes</taxon>
        <taxon>Micrococcales</taxon>
        <taxon>Microbacteriaceae</taxon>
        <taxon>Klugiella</taxon>
    </lineage>
</organism>
<evidence type="ECO:0000313" key="4">
    <source>
        <dbReference type="Proteomes" id="UP000318331"/>
    </source>
</evidence>
<name>A0A543I5L9_9MICO</name>
<feature type="transmembrane region" description="Helical" evidence="2">
    <location>
        <begin position="6"/>
        <end position="30"/>
    </location>
</feature>
<proteinExistence type="predicted"/>
<accession>A0A543I5L9</accession>
<reference evidence="3 4" key="1">
    <citation type="submission" date="2019-06" db="EMBL/GenBank/DDBJ databases">
        <title>Sequencing the genomes of 1000 actinobacteria strains.</title>
        <authorList>
            <person name="Klenk H.-P."/>
        </authorList>
    </citation>
    <scope>NUCLEOTIDE SEQUENCE [LARGE SCALE GENOMIC DNA]</scope>
    <source>
        <strain evidence="3 4">DSM 18031</strain>
    </source>
</reference>
<dbReference type="RefSeq" id="WP_141915826.1">
    <property type="nucleotide sequence ID" value="NZ_BAAAYS010000030.1"/>
</dbReference>
<dbReference type="OrthoDB" id="4807612at2"/>
<dbReference type="AlphaFoldDB" id="A0A543I5L9"/>
<keyword evidence="4" id="KW-1185">Reference proteome</keyword>
<gene>
    <name evidence="3" type="ORF">FB466_0685</name>
</gene>
<sequence>MSETLTAALWAITPTVLLGAIFWFIVRAIIRVDRTERAAFSKVEAEERQRRGLPPRPAAPVVADAAVEQTSTPASPAQ</sequence>
<evidence type="ECO:0000256" key="1">
    <source>
        <dbReference type="SAM" id="MobiDB-lite"/>
    </source>
</evidence>
<dbReference type="EMBL" id="VFPN01000001">
    <property type="protein sequence ID" value="TQM65868.1"/>
    <property type="molecule type" value="Genomic_DNA"/>
</dbReference>
<dbReference type="Proteomes" id="UP000318331">
    <property type="component" value="Unassembled WGS sequence"/>
</dbReference>
<evidence type="ECO:0000256" key="2">
    <source>
        <dbReference type="SAM" id="Phobius"/>
    </source>
</evidence>
<comment type="caution">
    <text evidence="3">The sequence shown here is derived from an EMBL/GenBank/DDBJ whole genome shotgun (WGS) entry which is preliminary data.</text>
</comment>